<evidence type="ECO:0008006" key="3">
    <source>
        <dbReference type="Google" id="ProtNLM"/>
    </source>
</evidence>
<keyword evidence="2" id="KW-1185">Reference proteome</keyword>
<proteinExistence type="predicted"/>
<organism evidence="1 2">
    <name type="scientific">Geothrix rubra</name>
    <dbReference type="NCBI Taxonomy" id="2927977"/>
    <lineage>
        <taxon>Bacteria</taxon>
        <taxon>Pseudomonadati</taxon>
        <taxon>Acidobacteriota</taxon>
        <taxon>Holophagae</taxon>
        <taxon>Holophagales</taxon>
        <taxon>Holophagaceae</taxon>
        <taxon>Geothrix</taxon>
    </lineage>
</organism>
<name>A0ABQ5Q8G3_9BACT</name>
<accession>A0ABQ5Q8G3</accession>
<sequence length="197" mass="19598">MHKDRRSLAAALAVVLALPLAGCFGGKHDEGHSSTGSFQVQVTPAGLVIPAGGGGFVTVTAPRPLPHFLDYQGPLTLTLDGAPAGVTGSGSIAADHSSGTLALQVDASVAPRTIQGLRVVARGGSAVAEVTFALTVAPPLPPGQIRADLVQASGRAQTGGTLANTPVIQEPVAARSATDAAQVVAVRHGFDPTAASH</sequence>
<protein>
    <recommendedName>
        <fullName evidence="3">Lipoprotein</fullName>
    </recommendedName>
</protein>
<dbReference type="RefSeq" id="WP_285726591.1">
    <property type="nucleotide sequence ID" value="NZ_BSDD01000005.1"/>
</dbReference>
<comment type="caution">
    <text evidence="1">The sequence shown here is derived from an EMBL/GenBank/DDBJ whole genome shotgun (WGS) entry which is preliminary data.</text>
</comment>
<gene>
    <name evidence="1" type="ORF">GETHPA_24250</name>
</gene>
<reference evidence="1 2" key="1">
    <citation type="journal article" date="2023" name="Antonie Van Leeuwenhoek">
        <title>Mesoterricola silvestris gen. nov., sp. nov., Mesoterricola sediminis sp. nov., Geothrix oryzae sp. nov., Geothrix edaphica sp. nov., Geothrix rubra sp. nov., and Geothrix limicola sp. nov., six novel members of Acidobacteriota isolated from soils.</title>
        <authorList>
            <person name="Itoh H."/>
            <person name="Sugisawa Y."/>
            <person name="Mise K."/>
            <person name="Xu Z."/>
            <person name="Kuniyasu M."/>
            <person name="Ushijima N."/>
            <person name="Kawano K."/>
            <person name="Kobayashi E."/>
            <person name="Shiratori Y."/>
            <person name="Masuda Y."/>
            <person name="Senoo K."/>
        </authorList>
    </citation>
    <scope>NUCLEOTIDE SEQUENCE [LARGE SCALE GENOMIC DNA]</scope>
    <source>
        <strain evidence="1 2">Red803</strain>
    </source>
</reference>
<dbReference type="Proteomes" id="UP001165089">
    <property type="component" value="Unassembled WGS sequence"/>
</dbReference>
<evidence type="ECO:0000313" key="2">
    <source>
        <dbReference type="Proteomes" id="UP001165089"/>
    </source>
</evidence>
<evidence type="ECO:0000313" key="1">
    <source>
        <dbReference type="EMBL" id="GLH70892.1"/>
    </source>
</evidence>
<dbReference type="EMBL" id="BSDD01000005">
    <property type="protein sequence ID" value="GLH70892.1"/>
    <property type="molecule type" value="Genomic_DNA"/>
</dbReference>